<sequence>MTPPERVALFIDGPNFHGTARSLNISVDYAKLRDFFSRDATMVRAYFYTALRDNEDDPVRPLVDWMAYNHYRVVSKIAKEYEAHFGGRRLKGNMDVEIAVDALDISPHIDHLILFTGDGDFRRLIEAVQDKGRRVTVGTP</sequence>
<dbReference type="Gene3D" id="3.40.50.1010">
    <property type="entry name" value="5'-nuclease"/>
    <property type="match status" value="1"/>
</dbReference>
<gene>
    <name evidence="2" type="ORF">ACFONL_01100</name>
</gene>
<keyword evidence="3" id="KW-1185">Reference proteome</keyword>
<evidence type="ECO:0000313" key="3">
    <source>
        <dbReference type="Proteomes" id="UP001595704"/>
    </source>
</evidence>
<dbReference type="InterPro" id="IPR021139">
    <property type="entry name" value="NYN"/>
</dbReference>
<dbReference type="InterPro" id="IPR047140">
    <property type="entry name" value="LabA"/>
</dbReference>
<evidence type="ECO:0000313" key="2">
    <source>
        <dbReference type="EMBL" id="MFC3635989.1"/>
    </source>
</evidence>
<organism evidence="2 3">
    <name type="scientific">Camelimonas fluminis</name>
    <dbReference type="NCBI Taxonomy" id="1576911"/>
    <lineage>
        <taxon>Bacteria</taxon>
        <taxon>Pseudomonadati</taxon>
        <taxon>Pseudomonadota</taxon>
        <taxon>Alphaproteobacteria</taxon>
        <taxon>Hyphomicrobiales</taxon>
        <taxon>Chelatococcaceae</taxon>
        <taxon>Camelimonas</taxon>
    </lineage>
</organism>
<feature type="domain" description="NYN" evidence="1">
    <location>
        <begin position="6"/>
        <end position="137"/>
    </location>
</feature>
<evidence type="ECO:0000259" key="1">
    <source>
        <dbReference type="Pfam" id="PF01936"/>
    </source>
</evidence>
<dbReference type="RefSeq" id="WP_191321349.1">
    <property type="nucleotide sequence ID" value="NZ_BNCG01000067.1"/>
</dbReference>
<dbReference type="PANTHER" id="PTHR35458">
    <property type="entry name" value="SLR0755 PROTEIN"/>
    <property type="match status" value="1"/>
</dbReference>
<dbReference type="EMBL" id="JBHRYC010000009">
    <property type="protein sequence ID" value="MFC3635989.1"/>
    <property type="molecule type" value="Genomic_DNA"/>
</dbReference>
<protein>
    <submittedName>
        <fullName evidence="2">NYN domain-containing protein</fullName>
    </submittedName>
</protein>
<dbReference type="PANTHER" id="PTHR35458:SF2">
    <property type="entry name" value="SLR0755 PROTEIN"/>
    <property type="match status" value="1"/>
</dbReference>
<comment type="caution">
    <text evidence="2">The sequence shown here is derived from an EMBL/GenBank/DDBJ whole genome shotgun (WGS) entry which is preliminary data.</text>
</comment>
<reference evidence="3" key="1">
    <citation type="journal article" date="2019" name="Int. J. Syst. Evol. Microbiol.">
        <title>The Global Catalogue of Microorganisms (GCM) 10K type strain sequencing project: providing services to taxonomists for standard genome sequencing and annotation.</title>
        <authorList>
            <consortium name="The Broad Institute Genomics Platform"/>
            <consortium name="The Broad Institute Genome Sequencing Center for Infectious Disease"/>
            <person name="Wu L."/>
            <person name="Ma J."/>
        </authorList>
    </citation>
    <scope>NUCLEOTIDE SEQUENCE [LARGE SCALE GENOMIC DNA]</scope>
    <source>
        <strain evidence="3">KCTC 42282</strain>
    </source>
</reference>
<proteinExistence type="predicted"/>
<dbReference type="CDD" id="cd10911">
    <property type="entry name" value="PIN_LabA"/>
    <property type="match status" value="1"/>
</dbReference>
<accession>A0ABV7UBK7</accession>
<dbReference type="Pfam" id="PF01936">
    <property type="entry name" value="NYN"/>
    <property type="match status" value="1"/>
</dbReference>
<name>A0ABV7UBK7_9HYPH</name>
<dbReference type="Proteomes" id="UP001595704">
    <property type="component" value="Unassembled WGS sequence"/>
</dbReference>